<dbReference type="PANTHER" id="PTHR33121:SF70">
    <property type="entry name" value="SIGNALING PROTEIN YKOW"/>
    <property type="match status" value="1"/>
</dbReference>
<dbReference type="Proteomes" id="UP000756530">
    <property type="component" value="Unassembled WGS sequence"/>
</dbReference>
<evidence type="ECO:0000259" key="3">
    <source>
        <dbReference type="PROSITE" id="PS50887"/>
    </source>
</evidence>
<gene>
    <name evidence="4" type="ORF">KJP28_08490</name>
</gene>
<organism evidence="4 5">
    <name type="scientific">Maritimibacter dapengensis</name>
    <dbReference type="NCBI Taxonomy" id="2836868"/>
    <lineage>
        <taxon>Bacteria</taxon>
        <taxon>Pseudomonadati</taxon>
        <taxon>Pseudomonadota</taxon>
        <taxon>Alphaproteobacteria</taxon>
        <taxon>Rhodobacterales</taxon>
        <taxon>Roseobacteraceae</taxon>
        <taxon>Maritimibacter</taxon>
    </lineage>
</organism>
<dbReference type="SMART" id="SM00267">
    <property type="entry name" value="GGDEF"/>
    <property type="match status" value="1"/>
</dbReference>
<dbReference type="Pfam" id="PF00990">
    <property type="entry name" value="GGDEF"/>
    <property type="match status" value="1"/>
</dbReference>
<dbReference type="PROSITE" id="PS50883">
    <property type="entry name" value="EAL"/>
    <property type="match status" value="1"/>
</dbReference>
<name>A0ABS6T2N9_9RHOB</name>
<dbReference type="NCBIfam" id="TIGR00254">
    <property type="entry name" value="GGDEF"/>
    <property type="match status" value="1"/>
</dbReference>
<dbReference type="InterPro" id="IPR000160">
    <property type="entry name" value="GGDEF_dom"/>
</dbReference>
<feature type="domain" description="EAL" evidence="2">
    <location>
        <begin position="343"/>
        <end position="595"/>
    </location>
</feature>
<dbReference type="PANTHER" id="PTHR33121">
    <property type="entry name" value="CYCLIC DI-GMP PHOSPHODIESTERASE PDEF"/>
    <property type="match status" value="1"/>
</dbReference>
<evidence type="ECO:0000259" key="2">
    <source>
        <dbReference type="PROSITE" id="PS50883"/>
    </source>
</evidence>
<sequence>MTSHGPSDGGDTQAPMSDDLNLRVRHVLDIAMMGAVEAVVFMPYDEAIGTPLGQVGRGRSDAALDNLTKWAAPIFGKAHRTTGPNADDAATEAQTGRRSHAARDTLLPVVSQRGTCLGMVAMTTESGALDGRADLADTIAVNLAQVIDLWRDLRIAEIDKLAATRRADRYARLAEIDSMTRALASAPFRQKCEDALQDNERPHALILFDLDNFKNVNDTYGHPFGDQYLREIADTLRRTLPSSALLGRLGGDEFAAFFPFVAHSDGYLVEIMQDCEAAVKRTSARLGKSALGRLSAGCAHAPTQAQTFRELFEYADAALYAAKNGYAGKVALFDPENHDGFSASLMKPRFSDALKRGELVPHFQPIVDLATGTRYGFEVLARWSDPARGLLHPKNFSSVFSTPELAEKLTRAIVSKSLSGFRERVPMENRAREILSINLGTPDLIKREFIFEMQHLIDEAGLDWKNITFEVTETTMLGAEYGPVFRNLSEIRSRGAQVALDDFGTGFGGLLHLREWPIDMIKIDRRFVTDLDDRPVSRAIPAALIDMAKALGLKIVAEGIETGESLQILRAMGCDFGQGFHFDRPAPLEMFFAAE</sequence>
<reference evidence="4 5" key="1">
    <citation type="submission" date="2021-05" db="EMBL/GenBank/DDBJ databases">
        <title>Culturable bacteria isolated from Daya Bay.</title>
        <authorList>
            <person name="Zheng W."/>
            <person name="Yu S."/>
            <person name="Huang Y."/>
        </authorList>
    </citation>
    <scope>NUCLEOTIDE SEQUENCE [LARGE SCALE GENOMIC DNA]</scope>
    <source>
        <strain evidence="4 5">DP4N28-5</strain>
    </source>
</reference>
<dbReference type="InterPro" id="IPR001633">
    <property type="entry name" value="EAL_dom"/>
</dbReference>
<comment type="caution">
    <text evidence="4">The sequence shown here is derived from an EMBL/GenBank/DDBJ whole genome shotgun (WGS) entry which is preliminary data.</text>
</comment>
<feature type="domain" description="GGDEF" evidence="3">
    <location>
        <begin position="201"/>
        <end position="335"/>
    </location>
</feature>
<dbReference type="Pfam" id="PF00563">
    <property type="entry name" value="EAL"/>
    <property type="match status" value="1"/>
</dbReference>
<evidence type="ECO:0000313" key="5">
    <source>
        <dbReference type="Proteomes" id="UP000756530"/>
    </source>
</evidence>
<keyword evidence="5" id="KW-1185">Reference proteome</keyword>
<dbReference type="CDD" id="cd01948">
    <property type="entry name" value="EAL"/>
    <property type="match status" value="1"/>
</dbReference>
<dbReference type="EMBL" id="JAHUZE010000002">
    <property type="protein sequence ID" value="MBV7378963.1"/>
    <property type="molecule type" value="Genomic_DNA"/>
</dbReference>
<dbReference type="PROSITE" id="PS50887">
    <property type="entry name" value="GGDEF"/>
    <property type="match status" value="1"/>
</dbReference>
<feature type="region of interest" description="Disordered" evidence="1">
    <location>
        <begin position="78"/>
        <end position="104"/>
    </location>
</feature>
<dbReference type="CDD" id="cd01949">
    <property type="entry name" value="GGDEF"/>
    <property type="match status" value="1"/>
</dbReference>
<protein>
    <submittedName>
        <fullName evidence="4">EAL domain-containing protein</fullName>
    </submittedName>
</protein>
<dbReference type="RefSeq" id="WP_218392127.1">
    <property type="nucleotide sequence ID" value="NZ_JAHUZE010000002.1"/>
</dbReference>
<accession>A0ABS6T2N9</accession>
<proteinExistence type="predicted"/>
<evidence type="ECO:0000256" key="1">
    <source>
        <dbReference type="SAM" id="MobiDB-lite"/>
    </source>
</evidence>
<evidence type="ECO:0000313" key="4">
    <source>
        <dbReference type="EMBL" id="MBV7378963.1"/>
    </source>
</evidence>
<dbReference type="SMART" id="SM00052">
    <property type="entry name" value="EAL"/>
    <property type="match status" value="1"/>
</dbReference>
<dbReference type="InterPro" id="IPR050706">
    <property type="entry name" value="Cyclic-di-GMP_PDE-like"/>
</dbReference>